<dbReference type="PROSITE" id="PS00924">
    <property type="entry name" value="ASP_GLU_RACEMASE_2"/>
    <property type="match status" value="1"/>
</dbReference>
<protein>
    <recommendedName>
        <fullName evidence="2 7">Glutamate racemase</fullName>
        <ecNumber evidence="2 7">5.1.1.3</ecNumber>
    </recommendedName>
</protein>
<keyword evidence="6 7" id="KW-0961">Cell wall biogenesis/degradation</keyword>
<comment type="pathway">
    <text evidence="7">Cell wall biogenesis; peptidoglycan biosynthesis.</text>
</comment>
<accession>A0ABN6WLN2</accession>
<dbReference type="PROSITE" id="PS00923">
    <property type="entry name" value="ASP_GLU_RACEMASE_1"/>
    <property type="match status" value="1"/>
</dbReference>
<dbReference type="SUPFAM" id="SSF53681">
    <property type="entry name" value="Aspartate/glutamate racemase"/>
    <property type="match status" value="2"/>
</dbReference>
<dbReference type="HAMAP" id="MF_00258">
    <property type="entry name" value="Glu_racemase"/>
    <property type="match status" value="1"/>
</dbReference>
<keyword evidence="4 7" id="KW-0573">Peptidoglycan synthesis</keyword>
<dbReference type="EMBL" id="AP027271">
    <property type="protein sequence ID" value="BDX02766.1"/>
    <property type="molecule type" value="Genomic_DNA"/>
</dbReference>
<feature type="binding site" evidence="7">
    <location>
        <begin position="71"/>
        <end position="72"/>
    </location>
    <ligand>
        <name>substrate</name>
    </ligand>
</feature>
<feature type="active site" description="Proton donor/acceptor" evidence="7">
    <location>
        <position position="70"/>
    </location>
</feature>
<dbReference type="InterPro" id="IPR015942">
    <property type="entry name" value="Asp/Glu/hydantoin_racemase"/>
</dbReference>
<gene>
    <name evidence="7 8" type="primary">murI</name>
    <name evidence="8" type="ORF">MACH16_15140</name>
</gene>
<evidence type="ECO:0000256" key="5">
    <source>
        <dbReference type="ARBA" id="ARBA00023235"/>
    </source>
</evidence>
<feature type="binding site" evidence="7">
    <location>
        <begin position="181"/>
        <end position="182"/>
    </location>
    <ligand>
        <name>substrate</name>
    </ligand>
</feature>
<keyword evidence="5 7" id="KW-0413">Isomerase</keyword>
<feature type="binding site" evidence="7">
    <location>
        <begin position="39"/>
        <end position="40"/>
    </location>
    <ligand>
        <name>substrate</name>
    </ligand>
</feature>
<feature type="binding site" evidence="7">
    <location>
        <begin position="7"/>
        <end position="8"/>
    </location>
    <ligand>
        <name>substrate</name>
    </ligand>
</feature>
<evidence type="ECO:0000256" key="4">
    <source>
        <dbReference type="ARBA" id="ARBA00022984"/>
    </source>
</evidence>
<reference evidence="8 9" key="1">
    <citation type="submission" date="2023-01" db="EMBL/GenBank/DDBJ databases">
        <title>Complete genome sequence of Marinomonas pontica strain 200518_36.</title>
        <authorList>
            <person name="Ueki S."/>
            <person name="Gajardo G."/>
            <person name="Maruyama F."/>
        </authorList>
    </citation>
    <scope>NUCLEOTIDE SEQUENCE [LARGE SCALE GENOMIC DNA]</scope>
    <source>
        <strain evidence="8 9">200518_36</strain>
    </source>
</reference>
<keyword evidence="9" id="KW-1185">Reference proteome</keyword>
<organism evidence="8 9">
    <name type="scientific">Marinomonas pontica</name>
    <dbReference type="NCBI Taxonomy" id="264739"/>
    <lineage>
        <taxon>Bacteria</taxon>
        <taxon>Pseudomonadati</taxon>
        <taxon>Pseudomonadota</taxon>
        <taxon>Gammaproteobacteria</taxon>
        <taxon>Oceanospirillales</taxon>
        <taxon>Oceanospirillaceae</taxon>
        <taxon>Marinomonas</taxon>
    </lineage>
</organism>
<comment type="function">
    <text evidence="7">Provides the (R)-glutamate required for cell wall biosynthesis.</text>
</comment>
<evidence type="ECO:0000256" key="6">
    <source>
        <dbReference type="ARBA" id="ARBA00023316"/>
    </source>
</evidence>
<proteinExistence type="inferred from homology"/>
<dbReference type="EC" id="5.1.1.3" evidence="2 7"/>
<name>A0ABN6WLN2_9GAMM</name>
<evidence type="ECO:0000313" key="8">
    <source>
        <dbReference type="EMBL" id="BDX02766.1"/>
    </source>
</evidence>
<dbReference type="Proteomes" id="UP001307608">
    <property type="component" value="Chromosome"/>
</dbReference>
<dbReference type="InterPro" id="IPR001920">
    <property type="entry name" value="Asp/Glu_race"/>
</dbReference>
<dbReference type="InterPro" id="IPR033134">
    <property type="entry name" value="Asp/Glu_racemase_AS_2"/>
</dbReference>
<evidence type="ECO:0000256" key="1">
    <source>
        <dbReference type="ARBA" id="ARBA00001602"/>
    </source>
</evidence>
<evidence type="ECO:0000256" key="2">
    <source>
        <dbReference type="ARBA" id="ARBA00013090"/>
    </source>
</evidence>
<feature type="active site" description="Proton donor/acceptor" evidence="7">
    <location>
        <position position="180"/>
    </location>
</feature>
<dbReference type="PANTHER" id="PTHR21198:SF2">
    <property type="entry name" value="GLUTAMATE RACEMASE"/>
    <property type="match status" value="1"/>
</dbReference>
<dbReference type="InterPro" id="IPR004391">
    <property type="entry name" value="Glu_race"/>
</dbReference>
<dbReference type="PANTHER" id="PTHR21198">
    <property type="entry name" value="GLUTAMATE RACEMASE"/>
    <property type="match status" value="1"/>
</dbReference>
<evidence type="ECO:0000256" key="7">
    <source>
        <dbReference type="HAMAP-Rule" id="MF_00258"/>
    </source>
</evidence>
<evidence type="ECO:0000256" key="3">
    <source>
        <dbReference type="ARBA" id="ARBA00022960"/>
    </source>
</evidence>
<evidence type="ECO:0000313" key="9">
    <source>
        <dbReference type="Proteomes" id="UP001307608"/>
    </source>
</evidence>
<sequence>MKVGIMDSGAGGLTILNAIHKKHPFLNLVYLADDAFAPYGSKTIDELQDRLVKVGKFFEREKVDAIVVACNTATVAAIDVLRASTQLPVVGVEPAVKPAFRLSKQRKVAVLATPVTAQSARLNQLIELWKSDSVVFVMSSSTLAFDIDAWPETEEKIKLTIEQLCEKMRSEKVDTLVLACTHYPLVKPVFEQALGKECEIIEPSEGVTAQLMRRLAESYPDQVGGLFAETHQVSGNIELCNTMSSQNHPRLVTWVEDKEAITLQKTVAI</sequence>
<dbReference type="Gene3D" id="3.40.50.1860">
    <property type="match status" value="2"/>
</dbReference>
<dbReference type="NCBIfam" id="TIGR00067">
    <property type="entry name" value="glut_race"/>
    <property type="match status" value="1"/>
</dbReference>
<dbReference type="InterPro" id="IPR018187">
    <property type="entry name" value="Asp/Glu_racemase_AS_1"/>
</dbReference>
<dbReference type="RefSeq" id="WP_338266753.1">
    <property type="nucleotide sequence ID" value="NZ_AP027271.1"/>
</dbReference>
<dbReference type="Pfam" id="PF01177">
    <property type="entry name" value="Asp_Glu_race"/>
    <property type="match status" value="1"/>
</dbReference>
<keyword evidence="3 7" id="KW-0133">Cell shape</keyword>
<comment type="catalytic activity">
    <reaction evidence="1 7">
        <text>L-glutamate = D-glutamate</text>
        <dbReference type="Rhea" id="RHEA:12813"/>
        <dbReference type="ChEBI" id="CHEBI:29985"/>
        <dbReference type="ChEBI" id="CHEBI:29986"/>
        <dbReference type="EC" id="5.1.1.3"/>
    </reaction>
</comment>
<comment type="similarity">
    <text evidence="7">Belongs to the aspartate/glutamate racemases family.</text>
</comment>